<dbReference type="PANTHER" id="PTHR43546:SF3">
    <property type="entry name" value="UPF0173 METAL-DEPENDENT HYDROLASE MJ1163"/>
    <property type="match status" value="1"/>
</dbReference>
<accession>A0A6P1NSA7</accession>
<dbReference type="EMBL" id="CP047897">
    <property type="protein sequence ID" value="QHL86716.1"/>
    <property type="molecule type" value="Genomic_DNA"/>
</dbReference>
<keyword evidence="3" id="KW-1185">Reference proteome</keyword>
<evidence type="ECO:0000313" key="3">
    <source>
        <dbReference type="Proteomes" id="UP000464214"/>
    </source>
</evidence>
<dbReference type="InterPro" id="IPR050114">
    <property type="entry name" value="UPF0173_UPF0282_UlaG_hydrolase"/>
</dbReference>
<reference evidence="2 3" key="1">
    <citation type="submission" date="2020-01" db="EMBL/GenBank/DDBJ databases">
        <authorList>
            <person name="Kim M."/>
        </authorList>
    </citation>
    <scope>NUCLEOTIDE SEQUENCE [LARGE SCALE GENOMIC DNA]</scope>
    <source>
        <strain evidence="2 3">BT10</strain>
    </source>
</reference>
<dbReference type="Proteomes" id="UP000464214">
    <property type="component" value="Chromosome"/>
</dbReference>
<dbReference type="Gene3D" id="3.60.15.10">
    <property type="entry name" value="Ribonuclease Z/Hydroxyacylglutathione hydrolase-like"/>
    <property type="match status" value="1"/>
</dbReference>
<dbReference type="RefSeq" id="WP_160689383.1">
    <property type="nucleotide sequence ID" value="NZ_CP047897.1"/>
</dbReference>
<dbReference type="InterPro" id="IPR036866">
    <property type="entry name" value="RibonucZ/Hydroxyglut_hydro"/>
</dbReference>
<protein>
    <submittedName>
        <fullName evidence="2">MBL fold metallo-hydrolase</fullName>
    </submittedName>
</protein>
<dbReference type="GO" id="GO:0016787">
    <property type="term" value="F:hydrolase activity"/>
    <property type="evidence" value="ECO:0007669"/>
    <property type="project" value="UniProtKB-KW"/>
</dbReference>
<organism evidence="2 3">
    <name type="scientific">Nibribacter ruber</name>
    <dbReference type="NCBI Taxonomy" id="2698458"/>
    <lineage>
        <taxon>Bacteria</taxon>
        <taxon>Pseudomonadati</taxon>
        <taxon>Bacteroidota</taxon>
        <taxon>Cytophagia</taxon>
        <taxon>Cytophagales</taxon>
        <taxon>Hymenobacteraceae</taxon>
        <taxon>Nibribacter</taxon>
    </lineage>
</organism>
<dbReference type="Pfam" id="PF13483">
    <property type="entry name" value="Lactamase_B_3"/>
    <property type="match status" value="1"/>
</dbReference>
<evidence type="ECO:0000313" key="2">
    <source>
        <dbReference type="EMBL" id="QHL86716.1"/>
    </source>
</evidence>
<keyword evidence="1" id="KW-0732">Signal</keyword>
<feature type="chain" id="PRO_5026654302" evidence="1">
    <location>
        <begin position="23"/>
        <end position="254"/>
    </location>
</feature>
<evidence type="ECO:0000256" key="1">
    <source>
        <dbReference type="SAM" id="SignalP"/>
    </source>
</evidence>
<keyword evidence="2" id="KW-0378">Hydrolase</keyword>
<dbReference type="PANTHER" id="PTHR43546">
    <property type="entry name" value="UPF0173 METAL-DEPENDENT HYDROLASE MJ1163-RELATED"/>
    <property type="match status" value="1"/>
</dbReference>
<name>A0A6P1NSA7_9BACT</name>
<proteinExistence type="predicted"/>
<gene>
    <name evidence="2" type="ORF">GU926_04395</name>
</gene>
<dbReference type="KEGG" id="nib:GU926_04395"/>
<sequence>MKKNLLLLSLASLLGFSQCQTAKVTGDAIPTRLGEITVQPVFHGSFAMNWNNKTILVDPYGGGELYKDIPAPDMILITDIHGDHLDLKTLEAINTHKAIIIAPQAVVEMLPEALKSKTIDLANGEDTTTMNVRVIAVPMYNLPETPDSRHPKGRGNGYILDFAGRTVYISGDTEDIPEMENLKGIDVAFICMNLPYTMDVDQAASAVLKFKPRVVYPYHYRGQSGLSDVGAFKKKVDAGKQKIDVRLRKWYPTE</sequence>
<dbReference type="AlphaFoldDB" id="A0A6P1NSA7"/>
<dbReference type="SUPFAM" id="SSF56281">
    <property type="entry name" value="Metallo-hydrolase/oxidoreductase"/>
    <property type="match status" value="1"/>
</dbReference>
<feature type="signal peptide" evidence="1">
    <location>
        <begin position="1"/>
        <end position="22"/>
    </location>
</feature>